<dbReference type="EMBL" id="CM026423">
    <property type="protein sequence ID" value="KAG0583229.1"/>
    <property type="molecule type" value="Genomic_DNA"/>
</dbReference>
<sequence>MSCPVLSEGAVRLRCFLLLLVSCRKEGRKWVPKLPGAVQCSDLGFNRLRPAERHRKAPSCIQSGNYLALVLRDCLHFIYLVASALHCIALHSHEGILVRSPTHNPSA</sequence>
<proteinExistence type="predicted"/>
<reference evidence="1" key="1">
    <citation type="submission" date="2020-06" db="EMBL/GenBank/DDBJ databases">
        <title>WGS assembly of Ceratodon purpureus strain R40.</title>
        <authorList>
            <person name="Carey S.B."/>
            <person name="Jenkins J."/>
            <person name="Shu S."/>
            <person name="Lovell J.T."/>
            <person name="Sreedasyam A."/>
            <person name="Maumus F."/>
            <person name="Tiley G.P."/>
            <person name="Fernandez-Pozo N."/>
            <person name="Barry K."/>
            <person name="Chen C."/>
            <person name="Wang M."/>
            <person name="Lipzen A."/>
            <person name="Daum C."/>
            <person name="Saski C.A."/>
            <person name="Payton A.C."/>
            <person name="Mcbreen J.C."/>
            <person name="Conrad R.E."/>
            <person name="Kollar L.M."/>
            <person name="Olsson S."/>
            <person name="Huttunen S."/>
            <person name="Landis J.B."/>
            <person name="Wickett N.J."/>
            <person name="Johnson M.G."/>
            <person name="Rensing S.A."/>
            <person name="Grimwood J."/>
            <person name="Schmutz J."/>
            <person name="Mcdaniel S.F."/>
        </authorList>
    </citation>
    <scope>NUCLEOTIDE SEQUENCE</scope>
    <source>
        <strain evidence="1">R40</strain>
    </source>
</reference>
<protein>
    <submittedName>
        <fullName evidence="1">Uncharacterized protein</fullName>
    </submittedName>
</protein>
<comment type="caution">
    <text evidence="1">The sequence shown here is derived from an EMBL/GenBank/DDBJ whole genome shotgun (WGS) entry which is preliminary data.</text>
</comment>
<name>A0A8T0IJV2_CERPU</name>
<evidence type="ECO:0000313" key="2">
    <source>
        <dbReference type="Proteomes" id="UP000822688"/>
    </source>
</evidence>
<gene>
    <name evidence="1" type="ORF">KC19_3G119600</name>
</gene>
<keyword evidence="2" id="KW-1185">Reference proteome</keyword>
<evidence type="ECO:0000313" key="1">
    <source>
        <dbReference type="EMBL" id="KAG0583229.1"/>
    </source>
</evidence>
<organism evidence="1 2">
    <name type="scientific">Ceratodon purpureus</name>
    <name type="common">Fire moss</name>
    <name type="synonym">Dicranum purpureum</name>
    <dbReference type="NCBI Taxonomy" id="3225"/>
    <lineage>
        <taxon>Eukaryota</taxon>
        <taxon>Viridiplantae</taxon>
        <taxon>Streptophyta</taxon>
        <taxon>Embryophyta</taxon>
        <taxon>Bryophyta</taxon>
        <taxon>Bryophytina</taxon>
        <taxon>Bryopsida</taxon>
        <taxon>Dicranidae</taxon>
        <taxon>Pseudoditrichales</taxon>
        <taxon>Ditrichaceae</taxon>
        <taxon>Ceratodon</taxon>
    </lineage>
</organism>
<accession>A0A8T0IJV2</accession>
<dbReference type="AlphaFoldDB" id="A0A8T0IJV2"/>
<dbReference type="Proteomes" id="UP000822688">
    <property type="component" value="Chromosome 3"/>
</dbReference>